<dbReference type="PANTHER" id="PTHR37326">
    <property type="entry name" value="BLL3975 PROTEIN"/>
    <property type="match status" value="1"/>
</dbReference>
<dbReference type="OrthoDB" id="527673at2"/>
<evidence type="ECO:0000256" key="3">
    <source>
        <dbReference type="ARBA" id="ARBA00022801"/>
    </source>
</evidence>
<evidence type="ECO:0000313" key="7">
    <source>
        <dbReference type="Proteomes" id="UP000022611"/>
    </source>
</evidence>
<evidence type="ECO:0000256" key="4">
    <source>
        <dbReference type="ARBA" id="ARBA00022833"/>
    </source>
</evidence>
<dbReference type="CDD" id="cd06250">
    <property type="entry name" value="M14_PaAOTO_like"/>
    <property type="match status" value="1"/>
</dbReference>
<gene>
    <name evidence="6" type="ORF">HK44_016505</name>
</gene>
<comment type="cofactor">
    <cofactor evidence="1">
        <name>Zn(2+)</name>
        <dbReference type="ChEBI" id="CHEBI:29105"/>
    </cofactor>
</comment>
<dbReference type="InterPro" id="IPR053138">
    <property type="entry name" value="N-alpha-Ac-DABA_deacetylase"/>
</dbReference>
<proteinExistence type="predicted"/>
<dbReference type="AlphaFoldDB" id="A0A010RWA6"/>
<name>A0A010RWA6_PSEFL</name>
<comment type="caution">
    <text evidence="6">The sequence shown here is derived from an EMBL/GenBank/DDBJ whole genome shotgun (WGS) entry which is preliminary data.</text>
</comment>
<organism evidence="6 7">
    <name type="scientific">Pseudomonas fluorescens HK44</name>
    <dbReference type="NCBI Taxonomy" id="1042209"/>
    <lineage>
        <taxon>Bacteria</taxon>
        <taxon>Pseudomonadati</taxon>
        <taxon>Pseudomonadota</taxon>
        <taxon>Gammaproteobacteria</taxon>
        <taxon>Pseudomonadales</taxon>
        <taxon>Pseudomonadaceae</taxon>
        <taxon>Pseudomonas</taxon>
    </lineage>
</organism>
<feature type="domain" description="Succinylglutamate desuccinylase/Aspartoacylase catalytic" evidence="5">
    <location>
        <begin position="29"/>
        <end position="203"/>
    </location>
</feature>
<dbReference type="PATRIC" id="fig|1042209.11.peg.449"/>
<keyword evidence="4" id="KW-0862">Zinc</keyword>
<dbReference type="eggNOG" id="COG3608">
    <property type="taxonomic scope" value="Bacteria"/>
</dbReference>
<keyword evidence="2" id="KW-0479">Metal-binding</keyword>
<dbReference type="Gene3D" id="3.40.630.10">
    <property type="entry name" value="Zn peptidases"/>
    <property type="match status" value="1"/>
</dbReference>
<dbReference type="EMBL" id="AFOY02000002">
    <property type="protein sequence ID" value="EXF96536.1"/>
    <property type="molecule type" value="Genomic_DNA"/>
</dbReference>
<evidence type="ECO:0000313" key="6">
    <source>
        <dbReference type="EMBL" id="EXF96536.1"/>
    </source>
</evidence>
<dbReference type="Pfam" id="PF24827">
    <property type="entry name" value="AstE_AspA_cat"/>
    <property type="match status" value="1"/>
</dbReference>
<dbReference type="HOGENOM" id="CLU_062226_0_0_6"/>
<keyword evidence="3" id="KW-0378">Hydrolase</keyword>
<dbReference type="GO" id="GO:0016788">
    <property type="term" value="F:hydrolase activity, acting on ester bonds"/>
    <property type="evidence" value="ECO:0007669"/>
    <property type="project" value="InterPro"/>
</dbReference>
<dbReference type="GO" id="GO:0046872">
    <property type="term" value="F:metal ion binding"/>
    <property type="evidence" value="ECO:0007669"/>
    <property type="project" value="UniProtKB-KW"/>
</dbReference>
<sequence length="370" mass="40421">MEHIHYVLPWSACGTERTLSLFRFGSGSRKAYIQASLHADELPGMRVAVELKRRLRELELQGCLTGVIELVPMANPIGIGQMFQATHQGRFEFNSGKNFNRDFPDLAEAVAVHLKGQLGEDAEANVALIRRAMTEVIANMPLAESELDGLRRLLLQHACDADVVLDLHCDFESIMLLYALPQNWPRLRSLAARLDAGAVLLAEDAGGNAFDEACAIPWLRLAELFPLANIPLACVATTIELRGMADTEREPCMASAEQILGYLAEQGLIRGDWPDAPATCCDATPFAGAQYAYAPHPGVVSFLQPLGARVSVGDPLFEVLDPLTDRHSVVKASTDGILYARERLRFAQPGLWLAKVAGSTPIRQGRLLSD</sequence>
<dbReference type="Proteomes" id="UP000022611">
    <property type="component" value="Unassembled WGS sequence"/>
</dbReference>
<dbReference type="PANTHER" id="PTHR37326:SF1">
    <property type="entry name" value="BLL3975 PROTEIN"/>
    <property type="match status" value="1"/>
</dbReference>
<accession>A0A010RWA6</accession>
<protein>
    <submittedName>
        <fullName evidence="6">Peptidase M14</fullName>
    </submittedName>
</protein>
<dbReference type="RefSeq" id="WP_019689778.1">
    <property type="nucleotide sequence ID" value="NZ_AFOY02000002.1"/>
</dbReference>
<reference evidence="6 7" key="1">
    <citation type="journal article" date="2011" name="J. Bacteriol.">
        <title>Draft genome sequence of the polycyclic aromatic hydrocarbon-degrading, genetically engineered bioluminescent bioreporter Pseudomonas fluorescens HK44.</title>
        <authorList>
            <person name="Chauhan A."/>
            <person name="Layton A.C."/>
            <person name="Williams D.E."/>
            <person name="Smartt A.E."/>
            <person name="Ripp S."/>
            <person name="Karpinets T.V."/>
            <person name="Brown S.D."/>
            <person name="Sayler G.S."/>
        </authorList>
    </citation>
    <scope>NUCLEOTIDE SEQUENCE [LARGE SCALE GENOMIC DNA]</scope>
    <source>
        <strain evidence="6 7">HK44</strain>
    </source>
</reference>
<evidence type="ECO:0000259" key="5">
    <source>
        <dbReference type="Pfam" id="PF24827"/>
    </source>
</evidence>
<evidence type="ECO:0000256" key="1">
    <source>
        <dbReference type="ARBA" id="ARBA00001947"/>
    </source>
</evidence>
<dbReference type="SUPFAM" id="SSF53187">
    <property type="entry name" value="Zn-dependent exopeptidases"/>
    <property type="match status" value="1"/>
</dbReference>
<evidence type="ECO:0000256" key="2">
    <source>
        <dbReference type="ARBA" id="ARBA00022723"/>
    </source>
</evidence>
<dbReference type="InterPro" id="IPR055438">
    <property type="entry name" value="AstE_AspA_cat"/>
</dbReference>